<proteinExistence type="predicted"/>
<reference evidence="2 3" key="1">
    <citation type="submission" date="2019-07" db="EMBL/GenBank/DDBJ databases">
        <title>Whole genome shotgun sequence of Acetobacter oeni NBRC 105207.</title>
        <authorList>
            <person name="Hosoyama A."/>
            <person name="Uohara A."/>
            <person name="Ohji S."/>
            <person name="Ichikawa N."/>
        </authorList>
    </citation>
    <scope>NUCLEOTIDE SEQUENCE [LARGE SCALE GENOMIC DNA]</scope>
    <source>
        <strain evidence="2 3">NBRC 105207</strain>
    </source>
</reference>
<organism evidence="2 3">
    <name type="scientific">Acetobacter oeni</name>
    <dbReference type="NCBI Taxonomy" id="304077"/>
    <lineage>
        <taxon>Bacteria</taxon>
        <taxon>Pseudomonadati</taxon>
        <taxon>Pseudomonadota</taxon>
        <taxon>Alphaproteobacteria</taxon>
        <taxon>Acetobacterales</taxon>
        <taxon>Acetobacteraceae</taxon>
        <taxon>Acetobacter</taxon>
    </lineage>
</organism>
<comment type="caution">
    <text evidence="2">The sequence shown here is derived from an EMBL/GenBank/DDBJ whole genome shotgun (WGS) entry which is preliminary data.</text>
</comment>
<name>A0A511XLA7_9PROT</name>
<feature type="compositionally biased region" description="Low complexity" evidence="1">
    <location>
        <begin position="255"/>
        <end position="297"/>
    </location>
</feature>
<feature type="region of interest" description="Disordered" evidence="1">
    <location>
        <begin position="220"/>
        <end position="329"/>
    </location>
</feature>
<evidence type="ECO:0008006" key="4">
    <source>
        <dbReference type="Google" id="ProtNLM"/>
    </source>
</evidence>
<dbReference type="AlphaFoldDB" id="A0A511XLA7"/>
<protein>
    <recommendedName>
        <fullName evidence="4">Lipoprotein</fullName>
    </recommendedName>
</protein>
<accession>A0A511XLA7</accession>
<dbReference type="EMBL" id="BJYG01000025">
    <property type="protein sequence ID" value="GEN63727.1"/>
    <property type="molecule type" value="Genomic_DNA"/>
</dbReference>
<evidence type="ECO:0000256" key="1">
    <source>
        <dbReference type="SAM" id="MobiDB-lite"/>
    </source>
</evidence>
<evidence type="ECO:0000313" key="2">
    <source>
        <dbReference type="EMBL" id="GEN63727.1"/>
    </source>
</evidence>
<feature type="compositionally biased region" description="Low complexity" evidence="1">
    <location>
        <begin position="221"/>
        <end position="246"/>
    </location>
</feature>
<feature type="compositionally biased region" description="Low complexity" evidence="1">
    <location>
        <begin position="315"/>
        <end position="329"/>
    </location>
</feature>
<dbReference type="Proteomes" id="UP000321746">
    <property type="component" value="Unassembled WGS sequence"/>
</dbReference>
<sequence length="329" mass="34091">MASETVLPAEMKEREMTRVRNRFLTFTRVSRAGLMATAIASASLLSGCGSDNATTSFPPYQYDYLSKLQFNVATVQVLDHAIAGSVPGDESGQAPIPPDQALVQVAQDRLVAAGQTGSAIFTVDHASILHQPGGTLTGQMDAHLDINSATGQQLGVAEAHVTRNFKPDLNKGDSDSRANLYDMTRQMMQDMNVEMEFQIRKNLKDWLVDAGGTPVAGAIQTQTLTGSGTHTTDTTGDTAPATTDAAPVSSGTALATPETTGQATGTAASSAGTASAPAAASTEPDAIFPSGSSSDSSETTTEQKRTPAAGYLHLPSPTTQSTSTSSTGY</sequence>
<evidence type="ECO:0000313" key="3">
    <source>
        <dbReference type="Proteomes" id="UP000321746"/>
    </source>
</evidence>
<gene>
    <name evidence="2" type="ORF">AOE01nite_19510</name>
</gene>
<keyword evidence="3" id="KW-1185">Reference proteome</keyword>